<organism evidence="1 2">
    <name type="scientific">Postia placenta MAD-698-R-SB12</name>
    <dbReference type="NCBI Taxonomy" id="670580"/>
    <lineage>
        <taxon>Eukaryota</taxon>
        <taxon>Fungi</taxon>
        <taxon>Dikarya</taxon>
        <taxon>Basidiomycota</taxon>
        <taxon>Agaricomycotina</taxon>
        <taxon>Agaricomycetes</taxon>
        <taxon>Polyporales</taxon>
        <taxon>Adustoporiaceae</taxon>
        <taxon>Rhodonia</taxon>
    </lineage>
</organism>
<sequence length="93" mass="9288">TSSFLLAGGHSSLIVDLGPGNEVGSLSRGEETCESVGDSTLMSGEAVTRAVAGGVSGPIIIILGVTMSAPGGDGVHVGGMWMISDEEEGIREE</sequence>
<evidence type="ECO:0000313" key="1">
    <source>
        <dbReference type="EMBL" id="OSX60602.1"/>
    </source>
</evidence>
<dbReference type="GeneID" id="36322726"/>
<gene>
    <name evidence="1" type="ORF">POSPLADRAFT_1040655</name>
</gene>
<dbReference type="AlphaFoldDB" id="A0A1X6MWI5"/>
<proteinExistence type="predicted"/>
<protein>
    <submittedName>
        <fullName evidence="1">Uncharacterized protein</fullName>
    </submittedName>
</protein>
<dbReference type="EMBL" id="KZ110600">
    <property type="protein sequence ID" value="OSX60602.1"/>
    <property type="molecule type" value="Genomic_DNA"/>
</dbReference>
<reference evidence="1 2" key="1">
    <citation type="submission" date="2017-04" db="EMBL/GenBank/DDBJ databases">
        <title>Genome Sequence of the Model Brown-Rot Fungus Postia placenta SB12.</title>
        <authorList>
            <consortium name="DOE Joint Genome Institute"/>
            <person name="Gaskell J."/>
            <person name="Kersten P."/>
            <person name="Larrondo L.F."/>
            <person name="Canessa P."/>
            <person name="Martinez D."/>
            <person name="Hibbett D."/>
            <person name="Schmoll M."/>
            <person name="Kubicek C.P."/>
            <person name="Martinez A.T."/>
            <person name="Yadav J."/>
            <person name="Master E."/>
            <person name="Magnuson J.K."/>
            <person name="James T."/>
            <person name="Yaver D."/>
            <person name="Berka R."/>
            <person name="Labutti K."/>
            <person name="Lipzen A."/>
            <person name="Aerts A."/>
            <person name="Barry K."/>
            <person name="Henrissat B."/>
            <person name="Blanchette R."/>
            <person name="Grigoriev I."/>
            <person name="Cullen D."/>
        </authorList>
    </citation>
    <scope>NUCLEOTIDE SEQUENCE [LARGE SCALE GENOMIC DNA]</scope>
    <source>
        <strain evidence="1 2">MAD-698-R-SB12</strain>
    </source>
</reference>
<dbReference type="Proteomes" id="UP000194127">
    <property type="component" value="Unassembled WGS sequence"/>
</dbReference>
<name>A0A1X6MWI5_9APHY</name>
<dbReference type="RefSeq" id="XP_024337396.1">
    <property type="nucleotide sequence ID" value="XM_024477776.1"/>
</dbReference>
<keyword evidence="2" id="KW-1185">Reference proteome</keyword>
<feature type="non-terminal residue" evidence="1">
    <location>
        <position position="1"/>
    </location>
</feature>
<accession>A0A1X6MWI5</accession>
<evidence type="ECO:0000313" key="2">
    <source>
        <dbReference type="Proteomes" id="UP000194127"/>
    </source>
</evidence>